<gene>
    <name evidence="1" type="ORF">RE6C_03193</name>
</gene>
<protein>
    <submittedName>
        <fullName evidence="1">Uncharacterized protein</fullName>
    </submittedName>
</protein>
<evidence type="ECO:0000313" key="1">
    <source>
        <dbReference type="EMBL" id="EMB16090.1"/>
    </source>
</evidence>
<comment type="caution">
    <text evidence="1">The sequence shown here is derived from an EMBL/GenBank/DDBJ whole genome shotgun (WGS) entry which is preliminary data.</text>
</comment>
<sequence>MSLGRITSAMCGRRRWTCKQTKTVTTAAPSPSHGYRPCCYGLNASDEMRATRPRQSDSSVDSVAVSMPMPVTIGTSSATDAPGCNSTQPIASALGVIRPPLPVLSSCIAVNEVMLVSFPVYQTLEDPSLVTVTRNALPLLGGLLFTNPTGVKRAEGRNGMSNHSAQATNNAASRSNRILNWRFMVENFSPITNSDNRAATVDFSFPKRAIGDFRVDRLVTPPPDRIVGLQVICQLPPILSNSC</sequence>
<dbReference type="EMBL" id="ANMO01000135">
    <property type="protein sequence ID" value="EMB16090.1"/>
    <property type="molecule type" value="Genomic_DNA"/>
</dbReference>
<dbReference type="Proteomes" id="UP000011529">
    <property type="component" value="Unassembled WGS sequence"/>
</dbReference>
<dbReference type="AlphaFoldDB" id="M2AG56"/>
<keyword evidence="2" id="KW-1185">Reference proteome</keyword>
<reference evidence="1" key="1">
    <citation type="submission" date="2012-11" db="EMBL/GenBank/DDBJ databases">
        <title>Permanent draft genomes of Rhodopirellula europaea strain SH398 and 6C.</title>
        <authorList>
            <person name="Richter M."/>
            <person name="Richter-Heitmann T."/>
            <person name="Frank C."/>
            <person name="Harder J."/>
            <person name="Glockner F.O."/>
        </authorList>
    </citation>
    <scope>NUCLEOTIDE SEQUENCE</scope>
    <source>
        <strain evidence="1">6C</strain>
    </source>
</reference>
<evidence type="ECO:0000313" key="2">
    <source>
        <dbReference type="Proteomes" id="UP000011529"/>
    </source>
</evidence>
<reference evidence="1" key="2">
    <citation type="journal article" date="2013" name="Mar. Genomics">
        <title>Expression of sulfatases in Rhodopirellula baltica and the diversity of sulfatases in the genus Rhodopirellula.</title>
        <authorList>
            <person name="Wegner C.E."/>
            <person name="Richter-Heitmann T."/>
            <person name="Klindworth A."/>
            <person name="Klockow C."/>
            <person name="Richter M."/>
            <person name="Achstetter T."/>
            <person name="Glockner F.O."/>
            <person name="Harder J."/>
        </authorList>
    </citation>
    <scope>NUCLEOTIDE SEQUENCE [LARGE SCALE GENOMIC DNA]</scope>
    <source>
        <strain evidence="1">6C</strain>
    </source>
</reference>
<accession>M2AG56</accession>
<organism evidence="1 2">
    <name type="scientific">Rhodopirellula europaea 6C</name>
    <dbReference type="NCBI Taxonomy" id="1263867"/>
    <lineage>
        <taxon>Bacteria</taxon>
        <taxon>Pseudomonadati</taxon>
        <taxon>Planctomycetota</taxon>
        <taxon>Planctomycetia</taxon>
        <taxon>Pirellulales</taxon>
        <taxon>Pirellulaceae</taxon>
        <taxon>Rhodopirellula</taxon>
    </lineage>
</organism>
<name>M2AG56_9BACT</name>
<proteinExistence type="predicted"/>